<protein>
    <submittedName>
        <fullName evidence="3">Uncharacterized protein</fullName>
    </submittedName>
</protein>
<feature type="transmembrane region" description="Helical" evidence="2">
    <location>
        <begin position="43"/>
        <end position="62"/>
    </location>
</feature>
<dbReference type="EMBL" id="JAQQBR010000002">
    <property type="protein sequence ID" value="KAK0180552.1"/>
    <property type="molecule type" value="Genomic_DNA"/>
</dbReference>
<evidence type="ECO:0000313" key="4">
    <source>
        <dbReference type="Proteomes" id="UP001168972"/>
    </source>
</evidence>
<evidence type="ECO:0000256" key="1">
    <source>
        <dbReference type="SAM" id="MobiDB-lite"/>
    </source>
</evidence>
<feature type="region of interest" description="Disordered" evidence="1">
    <location>
        <begin position="163"/>
        <end position="200"/>
    </location>
</feature>
<feature type="compositionally biased region" description="Polar residues" evidence="1">
    <location>
        <begin position="178"/>
        <end position="194"/>
    </location>
</feature>
<keyword evidence="2" id="KW-1133">Transmembrane helix</keyword>
<gene>
    <name evidence="3" type="ORF">PV327_002920</name>
</gene>
<keyword evidence="4" id="KW-1185">Reference proteome</keyword>
<comment type="caution">
    <text evidence="3">The sequence shown here is derived from an EMBL/GenBank/DDBJ whole genome shotgun (WGS) entry which is preliminary data.</text>
</comment>
<reference evidence="3" key="2">
    <citation type="submission" date="2023-03" db="EMBL/GenBank/DDBJ databases">
        <authorList>
            <person name="Inwood S.N."/>
            <person name="Skelly J.G."/>
            <person name="Guhlin J."/>
            <person name="Harrop T.W.R."/>
            <person name="Goldson S.G."/>
            <person name="Dearden P.K."/>
        </authorList>
    </citation>
    <scope>NUCLEOTIDE SEQUENCE</scope>
    <source>
        <strain evidence="3">Lincoln</strain>
        <tissue evidence="3">Whole body</tissue>
    </source>
</reference>
<name>A0AA39L0L5_MICHY</name>
<reference evidence="3" key="1">
    <citation type="journal article" date="2023" name="bioRxiv">
        <title>Scaffold-level genome assemblies of two parasitoid biocontrol wasps reveal the parthenogenesis mechanism and an associated novel virus.</title>
        <authorList>
            <person name="Inwood S."/>
            <person name="Skelly J."/>
            <person name="Guhlin J."/>
            <person name="Harrop T."/>
            <person name="Goldson S."/>
            <person name="Dearden P."/>
        </authorList>
    </citation>
    <scope>NUCLEOTIDE SEQUENCE</scope>
    <source>
        <strain evidence="3">Lincoln</strain>
        <tissue evidence="3">Whole body</tissue>
    </source>
</reference>
<feature type="transmembrane region" description="Helical" evidence="2">
    <location>
        <begin position="12"/>
        <end position="31"/>
    </location>
</feature>
<keyword evidence="2" id="KW-0472">Membrane</keyword>
<feature type="transmembrane region" description="Helical" evidence="2">
    <location>
        <begin position="110"/>
        <end position="131"/>
    </location>
</feature>
<organism evidence="3 4">
    <name type="scientific">Microctonus hyperodae</name>
    <name type="common">Parasitoid wasp</name>
    <dbReference type="NCBI Taxonomy" id="165561"/>
    <lineage>
        <taxon>Eukaryota</taxon>
        <taxon>Metazoa</taxon>
        <taxon>Ecdysozoa</taxon>
        <taxon>Arthropoda</taxon>
        <taxon>Hexapoda</taxon>
        <taxon>Insecta</taxon>
        <taxon>Pterygota</taxon>
        <taxon>Neoptera</taxon>
        <taxon>Endopterygota</taxon>
        <taxon>Hymenoptera</taxon>
        <taxon>Apocrita</taxon>
        <taxon>Ichneumonoidea</taxon>
        <taxon>Braconidae</taxon>
        <taxon>Euphorinae</taxon>
        <taxon>Microctonus</taxon>
    </lineage>
</organism>
<accession>A0AA39L0L5</accession>
<dbReference type="AlphaFoldDB" id="A0AA39L0L5"/>
<keyword evidence="2" id="KW-0812">Transmembrane</keyword>
<feature type="transmembrane region" description="Helical" evidence="2">
    <location>
        <begin position="68"/>
        <end position="89"/>
    </location>
</feature>
<dbReference type="Proteomes" id="UP001168972">
    <property type="component" value="Unassembled WGS sequence"/>
</dbReference>
<evidence type="ECO:0000256" key="2">
    <source>
        <dbReference type="SAM" id="Phobius"/>
    </source>
</evidence>
<feature type="compositionally biased region" description="Basic and acidic residues" evidence="1">
    <location>
        <begin position="166"/>
        <end position="177"/>
    </location>
</feature>
<sequence>MTSTTCCGCTSLKTGVLVITILLLFIGIYYLTTESFQQQRLTFTLVYIISIVISIMAIHGTVNENAYLIFPFISTLFVGLFIALPIIFIRTSHHYFKGYNPNNNYTLTMMSIIFGFGIGVYLFITVCRFYHESLRKNFLASSNIDTTANIAYKIKRKYKPSSIKLKKQDDNDGDRDSPSGNIMKSSMHAATSNLLPEKSG</sequence>
<proteinExistence type="predicted"/>
<evidence type="ECO:0000313" key="3">
    <source>
        <dbReference type="EMBL" id="KAK0180552.1"/>
    </source>
</evidence>